<gene>
    <name evidence="2" type="ORF">U9M48_043290</name>
</gene>
<feature type="compositionally biased region" description="Basic and acidic residues" evidence="1">
    <location>
        <begin position="103"/>
        <end position="116"/>
    </location>
</feature>
<dbReference type="Proteomes" id="UP001341281">
    <property type="component" value="Chromosome 10"/>
</dbReference>
<name>A0AAQ3UUN5_PASNO</name>
<evidence type="ECO:0000313" key="2">
    <source>
        <dbReference type="EMBL" id="WVZ97778.1"/>
    </source>
</evidence>
<evidence type="ECO:0000256" key="1">
    <source>
        <dbReference type="SAM" id="MobiDB-lite"/>
    </source>
</evidence>
<proteinExistence type="predicted"/>
<keyword evidence="3" id="KW-1185">Reference proteome</keyword>
<dbReference type="AlphaFoldDB" id="A0AAQ3UUN5"/>
<dbReference type="EMBL" id="CP144754">
    <property type="protein sequence ID" value="WVZ97778.1"/>
    <property type="molecule type" value="Genomic_DNA"/>
</dbReference>
<reference evidence="2 3" key="1">
    <citation type="submission" date="2024-02" db="EMBL/GenBank/DDBJ databases">
        <title>High-quality chromosome-scale genome assembly of Pensacola bahiagrass (Paspalum notatum Flugge var. saurae).</title>
        <authorList>
            <person name="Vega J.M."/>
            <person name="Podio M."/>
            <person name="Orjuela J."/>
            <person name="Siena L.A."/>
            <person name="Pessino S.C."/>
            <person name="Combes M.C."/>
            <person name="Mariac C."/>
            <person name="Albertini E."/>
            <person name="Pupilli F."/>
            <person name="Ortiz J.P.A."/>
            <person name="Leblanc O."/>
        </authorList>
    </citation>
    <scope>NUCLEOTIDE SEQUENCE [LARGE SCALE GENOMIC DNA]</scope>
    <source>
        <strain evidence="2">R1</strain>
        <tissue evidence="2">Leaf</tissue>
    </source>
</reference>
<protein>
    <submittedName>
        <fullName evidence="2">Uncharacterized protein</fullName>
    </submittedName>
</protein>
<evidence type="ECO:0000313" key="3">
    <source>
        <dbReference type="Proteomes" id="UP001341281"/>
    </source>
</evidence>
<accession>A0AAQ3UUN5</accession>
<feature type="region of interest" description="Disordered" evidence="1">
    <location>
        <begin position="93"/>
        <end position="116"/>
    </location>
</feature>
<sequence>MDTARFNIRLLEQNDFRHDLLIEIKTRHKARTQHGSTSDCWKIKTHATVRHGHGMVRHLSGSVYDRDQPRRHLFFSDASDGLRDPEQQRRYLFFSDASGGLNPKDKDDAVRSEHEG</sequence>
<organism evidence="2 3">
    <name type="scientific">Paspalum notatum var. saurae</name>
    <dbReference type="NCBI Taxonomy" id="547442"/>
    <lineage>
        <taxon>Eukaryota</taxon>
        <taxon>Viridiplantae</taxon>
        <taxon>Streptophyta</taxon>
        <taxon>Embryophyta</taxon>
        <taxon>Tracheophyta</taxon>
        <taxon>Spermatophyta</taxon>
        <taxon>Magnoliopsida</taxon>
        <taxon>Liliopsida</taxon>
        <taxon>Poales</taxon>
        <taxon>Poaceae</taxon>
        <taxon>PACMAD clade</taxon>
        <taxon>Panicoideae</taxon>
        <taxon>Andropogonodae</taxon>
        <taxon>Paspaleae</taxon>
        <taxon>Paspalinae</taxon>
        <taxon>Paspalum</taxon>
    </lineage>
</organism>